<evidence type="ECO:0000256" key="4">
    <source>
        <dbReference type="ARBA" id="ARBA00022917"/>
    </source>
</evidence>
<dbReference type="InterPro" id="IPR023584">
    <property type="entry name" value="Ribosome_recyc_fac_dom"/>
</dbReference>
<reference evidence="8" key="1">
    <citation type="journal article" date="2021" name="PeerJ">
        <title>Extensive microbial diversity within the chicken gut microbiome revealed by metagenomics and culture.</title>
        <authorList>
            <person name="Gilroy R."/>
            <person name="Ravi A."/>
            <person name="Getino M."/>
            <person name="Pursley I."/>
            <person name="Horton D.L."/>
            <person name="Alikhan N.F."/>
            <person name="Baker D."/>
            <person name="Gharbi K."/>
            <person name="Hall N."/>
            <person name="Watson M."/>
            <person name="Adriaenssens E.M."/>
            <person name="Foster-Nyarko E."/>
            <person name="Jarju S."/>
            <person name="Secka A."/>
            <person name="Antonio M."/>
            <person name="Oren A."/>
            <person name="Chaudhuri R.R."/>
            <person name="La Ragione R."/>
            <person name="Hildebrand F."/>
            <person name="Pallen M.J."/>
        </authorList>
    </citation>
    <scope>NUCLEOTIDE SEQUENCE</scope>
    <source>
        <strain evidence="8">ChiHjej12B11-16260</strain>
    </source>
</reference>
<proteinExistence type="inferred from homology"/>
<gene>
    <name evidence="6 8" type="primary">frr</name>
    <name evidence="8" type="ORF">H9982_05015</name>
</gene>
<evidence type="ECO:0000256" key="2">
    <source>
        <dbReference type="ARBA" id="ARBA00005912"/>
    </source>
</evidence>
<dbReference type="InterPro" id="IPR002661">
    <property type="entry name" value="Ribosome_recyc_fac"/>
</dbReference>
<dbReference type="EMBL" id="DXFB01000134">
    <property type="protein sequence ID" value="HIX45562.1"/>
    <property type="molecule type" value="Genomic_DNA"/>
</dbReference>
<sequence>MEDVKTYLDVAEKKMTQAVEFLDETLAHIRAGKASPKLLDNIRVDYYGSSMPISGAANVQVPDARTIVITPWEKSMFKVIEKAILDSDLGITPENNGEVIRIGIPPLTEERRKALVKQSKNEVENAKVSVRNARRDAIEGLKKAVKNGMPEDVQKDGEASVQKLHDKTMKKIDEIFAAKEKEILTV</sequence>
<accession>A0A9D2APJ9</accession>
<dbReference type="NCBIfam" id="TIGR00496">
    <property type="entry name" value="frr"/>
    <property type="match status" value="1"/>
</dbReference>
<dbReference type="HAMAP" id="MF_00040">
    <property type="entry name" value="RRF"/>
    <property type="match status" value="1"/>
</dbReference>
<dbReference type="FunFam" id="1.10.132.20:FF:000001">
    <property type="entry name" value="Ribosome-recycling factor"/>
    <property type="match status" value="1"/>
</dbReference>
<evidence type="ECO:0000256" key="5">
    <source>
        <dbReference type="ARBA" id="ARBA00025050"/>
    </source>
</evidence>
<protein>
    <recommendedName>
        <fullName evidence="6">Ribosome-recycling factor</fullName>
        <shortName evidence="6">RRF</shortName>
    </recommendedName>
    <alternativeName>
        <fullName evidence="6">Ribosome-releasing factor</fullName>
    </alternativeName>
</protein>
<dbReference type="InterPro" id="IPR036191">
    <property type="entry name" value="RRF_sf"/>
</dbReference>
<feature type="domain" description="Ribosome recycling factor" evidence="7">
    <location>
        <begin position="23"/>
        <end position="184"/>
    </location>
</feature>
<comment type="function">
    <text evidence="5 6">Responsible for the release of ribosomes from messenger RNA at the termination of protein biosynthesis. May increase the efficiency of translation by recycling ribosomes from one round of translation to another.</text>
</comment>
<dbReference type="GO" id="GO:0043023">
    <property type="term" value="F:ribosomal large subunit binding"/>
    <property type="evidence" value="ECO:0007669"/>
    <property type="project" value="TreeGrafter"/>
</dbReference>
<evidence type="ECO:0000313" key="9">
    <source>
        <dbReference type="Proteomes" id="UP000824246"/>
    </source>
</evidence>
<evidence type="ECO:0000256" key="3">
    <source>
        <dbReference type="ARBA" id="ARBA00022490"/>
    </source>
</evidence>
<name>A0A9D2APJ9_9BACT</name>
<dbReference type="Gene3D" id="3.30.1360.40">
    <property type="match status" value="1"/>
</dbReference>
<dbReference type="CDD" id="cd00520">
    <property type="entry name" value="RRF"/>
    <property type="match status" value="1"/>
</dbReference>
<dbReference type="GO" id="GO:0006415">
    <property type="term" value="P:translational termination"/>
    <property type="evidence" value="ECO:0007669"/>
    <property type="project" value="UniProtKB-UniRule"/>
</dbReference>
<dbReference type="Pfam" id="PF01765">
    <property type="entry name" value="RRF"/>
    <property type="match status" value="1"/>
</dbReference>
<dbReference type="Proteomes" id="UP000824246">
    <property type="component" value="Unassembled WGS sequence"/>
</dbReference>
<dbReference type="PANTHER" id="PTHR20982">
    <property type="entry name" value="RIBOSOME RECYCLING FACTOR"/>
    <property type="match status" value="1"/>
</dbReference>
<organism evidence="8 9">
    <name type="scientific">Candidatus Barnesiella excrementipullorum</name>
    <dbReference type="NCBI Taxonomy" id="2838479"/>
    <lineage>
        <taxon>Bacteria</taxon>
        <taxon>Pseudomonadati</taxon>
        <taxon>Bacteroidota</taxon>
        <taxon>Bacteroidia</taxon>
        <taxon>Bacteroidales</taxon>
        <taxon>Barnesiellaceae</taxon>
        <taxon>Barnesiella</taxon>
    </lineage>
</organism>
<evidence type="ECO:0000313" key="8">
    <source>
        <dbReference type="EMBL" id="HIX45562.1"/>
    </source>
</evidence>
<evidence type="ECO:0000259" key="7">
    <source>
        <dbReference type="Pfam" id="PF01765"/>
    </source>
</evidence>
<evidence type="ECO:0000256" key="6">
    <source>
        <dbReference type="HAMAP-Rule" id="MF_00040"/>
    </source>
</evidence>
<comment type="similarity">
    <text evidence="2 6">Belongs to the RRF family.</text>
</comment>
<dbReference type="FunFam" id="3.30.1360.40:FF:000001">
    <property type="entry name" value="Ribosome-recycling factor"/>
    <property type="match status" value="1"/>
</dbReference>
<keyword evidence="3 6" id="KW-0963">Cytoplasm</keyword>
<evidence type="ECO:0000256" key="1">
    <source>
        <dbReference type="ARBA" id="ARBA00004496"/>
    </source>
</evidence>
<dbReference type="GO" id="GO:0005737">
    <property type="term" value="C:cytoplasm"/>
    <property type="evidence" value="ECO:0007669"/>
    <property type="project" value="UniProtKB-SubCell"/>
</dbReference>
<reference evidence="8" key="2">
    <citation type="submission" date="2021-04" db="EMBL/GenBank/DDBJ databases">
        <authorList>
            <person name="Gilroy R."/>
        </authorList>
    </citation>
    <scope>NUCLEOTIDE SEQUENCE</scope>
    <source>
        <strain evidence="8">ChiHjej12B11-16260</strain>
    </source>
</reference>
<dbReference type="AlphaFoldDB" id="A0A9D2APJ9"/>
<dbReference type="Gene3D" id="1.10.132.20">
    <property type="entry name" value="Ribosome-recycling factor"/>
    <property type="match status" value="1"/>
</dbReference>
<dbReference type="PANTHER" id="PTHR20982:SF3">
    <property type="entry name" value="MITOCHONDRIAL RIBOSOME RECYCLING FACTOR PSEUDO 1"/>
    <property type="match status" value="1"/>
</dbReference>
<dbReference type="SUPFAM" id="SSF55194">
    <property type="entry name" value="Ribosome recycling factor, RRF"/>
    <property type="match status" value="1"/>
</dbReference>
<comment type="subcellular location">
    <subcellularLocation>
        <location evidence="1 6">Cytoplasm</location>
    </subcellularLocation>
</comment>
<keyword evidence="4 6" id="KW-0648">Protein biosynthesis</keyword>
<comment type="caution">
    <text evidence="8">The sequence shown here is derived from an EMBL/GenBank/DDBJ whole genome shotgun (WGS) entry which is preliminary data.</text>
</comment>